<gene>
    <name evidence="9" type="primary">eta</name>
    <name evidence="9" type="ORF">SAMEA4412661_00829</name>
</gene>
<evidence type="ECO:0000313" key="10">
    <source>
        <dbReference type="Proteomes" id="UP000243706"/>
    </source>
</evidence>
<dbReference type="Proteomes" id="UP000243706">
    <property type="component" value="Chromosome 1"/>
</dbReference>
<evidence type="ECO:0000256" key="3">
    <source>
        <dbReference type="ARBA" id="ARBA00022729"/>
    </source>
</evidence>
<feature type="active site" description="Charge relay system" evidence="6">
    <location>
        <position position="254"/>
    </location>
</feature>
<evidence type="ECO:0000256" key="8">
    <source>
        <dbReference type="SAM" id="Phobius"/>
    </source>
</evidence>
<comment type="similarity">
    <text evidence="1 7">Belongs to the peptidase S1B family.</text>
</comment>
<keyword evidence="2 7" id="KW-0645">Protease</keyword>
<reference evidence="9 10" key="1">
    <citation type="submission" date="2017-06" db="EMBL/GenBank/DDBJ databases">
        <authorList>
            <consortium name="Pathogen Informatics"/>
        </authorList>
    </citation>
    <scope>NUCLEOTIDE SEQUENCE [LARGE SCALE GENOMIC DNA]</scope>
    <source>
        <strain evidence="9 10">NCTC13833</strain>
    </source>
</reference>
<proteinExistence type="inferred from homology"/>
<dbReference type="SUPFAM" id="SSF50494">
    <property type="entry name" value="Trypsin-like serine proteases"/>
    <property type="match status" value="1"/>
</dbReference>
<feature type="transmembrane region" description="Helical" evidence="8">
    <location>
        <begin position="7"/>
        <end position="26"/>
    </location>
</feature>
<evidence type="ECO:0000313" key="9">
    <source>
        <dbReference type="EMBL" id="SNW01771.1"/>
    </source>
</evidence>
<feature type="active site" description="Charge relay system" evidence="6">
    <location>
        <position position="116"/>
    </location>
</feature>
<dbReference type="EC" id="3.4.21.-" evidence="7"/>
<accession>A0A240C0Z6</accession>
<protein>
    <recommendedName>
        <fullName evidence="7">Serine protease</fullName>
        <ecNumber evidence="7">3.4.21.-</ecNumber>
    </recommendedName>
</protein>
<dbReference type="InterPro" id="IPR009003">
    <property type="entry name" value="Peptidase_S1_PA"/>
</dbReference>
<organism evidence="9 10">
    <name type="scientific">Staphylococcus muscae</name>
    <dbReference type="NCBI Taxonomy" id="1294"/>
    <lineage>
        <taxon>Bacteria</taxon>
        <taxon>Bacillati</taxon>
        <taxon>Bacillota</taxon>
        <taxon>Bacilli</taxon>
        <taxon>Bacillales</taxon>
        <taxon>Staphylococcaceae</taxon>
        <taxon>Staphylococcus</taxon>
    </lineage>
</organism>
<keyword evidence="3" id="KW-0732">Signal</keyword>
<keyword evidence="8" id="KW-1133">Transmembrane helix</keyword>
<evidence type="ECO:0000256" key="7">
    <source>
        <dbReference type="RuleBase" id="RU004296"/>
    </source>
</evidence>
<evidence type="ECO:0000256" key="2">
    <source>
        <dbReference type="ARBA" id="ARBA00022670"/>
    </source>
</evidence>
<evidence type="ECO:0000256" key="6">
    <source>
        <dbReference type="PIRSR" id="PIRSR608256-1"/>
    </source>
</evidence>
<evidence type="ECO:0000256" key="4">
    <source>
        <dbReference type="ARBA" id="ARBA00022801"/>
    </source>
</evidence>
<keyword evidence="8" id="KW-0812">Transmembrane</keyword>
<dbReference type="Pfam" id="PF13365">
    <property type="entry name" value="Trypsin_2"/>
    <property type="match status" value="1"/>
</dbReference>
<dbReference type="Gene3D" id="2.40.10.10">
    <property type="entry name" value="Trypsin-like serine proteases"/>
    <property type="match status" value="2"/>
</dbReference>
<evidence type="ECO:0000256" key="5">
    <source>
        <dbReference type="ARBA" id="ARBA00022825"/>
    </source>
</evidence>
<sequence length="307" mass="34800">MPLKKQPFLIFIGLLFICFIVAFTIINRPQSSNVQVHPTNDPDDAYVTNNAIKKQSGSGKAFQLAQRIDDDDVSIKTVQSPIPKPYQSIGRLINHKRDIAGTAVAIDDHTLLTNNHVVEESKTRPGKRNYRPAKPQFLRFKPMQTPTQTPYTFTVRSVHMIKGVDLAVVHTHENLSDVMTPMPIASEHSIESMSFKDRIKIVGYPDPKYFESRYPSLAKIPSHQMFITQGYYLNKATTKEPQIYFNAVTRKGNSGSPMMNVNNELIGIFPNGFNNSGRSTFKYNEEEMGYGVVMTKHVRKEINNISY</sequence>
<keyword evidence="8" id="KW-0472">Membrane</keyword>
<keyword evidence="4 7" id="KW-0378">Hydrolase</keyword>
<dbReference type="GO" id="GO:0008236">
    <property type="term" value="F:serine-type peptidase activity"/>
    <property type="evidence" value="ECO:0007669"/>
    <property type="project" value="UniProtKB-KW"/>
</dbReference>
<dbReference type="InterPro" id="IPR043504">
    <property type="entry name" value="Peptidase_S1_PA_chymotrypsin"/>
</dbReference>
<feature type="active site" description="Charge relay system" evidence="6">
    <location>
        <position position="165"/>
    </location>
</feature>
<dbReference type="EMBL" id="LT906464">
    <property type="protein sequence ID" value="SNW01771.1"/>
    <property type="molecule type" value="Genomic_DNA"/>
</dbReference>
<dbReference type="AlphaFoldDB" id="A0A240C0Z6"/>
<keyword evidence="5 7" id="KW-0720">Serine protease</keyword>
<name>A0A240C0Z6_9STAP</name>
<evidence type="ECO:0000256" key="1">
    <source>
        <dbReference type="ARBA" id="ARBA00008764"/>
    </source>
</evidence>
<dbReference type="GO" id="GO:0006508">
    <property type="term" value="P:proteolysis"/>
    <property type="evidence" value="ECO:0007669"/>
    <property type="project" value="UniProtKB-KW"/>
</dbReference>
<dbReference type="InterPro" id="IPR008256">
    <property type="entry name" value="Peptidase_S1B"/>
</dbReference>
<dbReference type="PRINTS" id="PR00839">
    <property type="entry name" value="V8PROTEASE"/>
</dbReference>